<dbReference type="AlphaFoldDB" id="A0AAD0ADF8"/>
<sequence>MRENDLKKYEKPLVSNPLPNSKNNESLMSFAHFKAYTDRLYQIDKAFDDAQPNRLNRHRHLEPDSAEFLASLVISKQAKNILEIGTSTGYSTLWLGYALAQINRANTADSATLTSIDIDEWRLLTARNHLRTLQFDHNITLQQVDAKDFLRQSTAHFDVIFLDAERRFYGDYVADFKRLLTFGDMLIVDNVISHADEVTAFLSAFEQDNNYLCSTLSIGAGLFLAIKQSKD</sequence>
<proteinExistence type="predicted"/>
<evidence type="ECO:0000256" key="2">
    <source>
        <dbReference type="ARBA" id="ARBA00022679"/>
    </source>
</evidence>
<protein>
    <submittedName>
        <fullName evidence="5">Methyltransferase</fullName>
    </submittedName>
</protein>
<dbReference type="EMBL" id="CP024176">
    <property type="protein sequence ID" value="ATQ82971.1"/>
    <property type="molecule type" value="Genomic_DNA"/>
</dbReference>
<dbReference type="PANTHER" id="PTHR43167">
    <property type="entry name" value="PUTATIVE (AFU_ORTHOLOGUE AFUA_6G01830)-RELATED"/>
    <property type="match status" value="1"/>
</dbReference>
<evidence type="ECO:0000313" key="5">
    <source>
        <dbReference type="EMBL" id="ATQ82971.1"/>
    </source>
</evidence>
<evidence type="ECO:0000256" key="1">
    <source>
        <dbReference type="ARBA" id="ARBA00022603"/>
    </source>
</evidence>
<dbReference type="Gene3D" id="3.40.50.150">
    <property type="entry name" value="Vaccinia Virus protein VP39"/>
    <property type="match status" value="1"/>
</dbReference>
<dbReference type="InterPro" id="IPR029063">
    <property type="entry name" value="SAM-dependent_MTases_sf"/>
</dbReference>
<evidence type="ECO:0000256" key="4">
    <source>
        <dbReference type="SAM" id="MobiDB-lite"/>
    </source>
</evidence>
<organism evidence="5">
    <name type="scientific">Faucicola osloensis</name>
    <name type="common">Moraxella osloensis</name>
    <dbReference type="NCBI Taxonomy" id="34062"/>
    <lineage>
        <taxon>Bacteria</taxon>
        <taxon>Pseudomonadati</taxon>
        <taxon>Pseudomonadota</taxon>
        <taxon>Gammaproteobacteria</taxon>
        <taxon>Moraxellales</taxon>
        <taxon>Moraxellaceae</taxon>
        <taxon>Faucicola</taxon>
    </lineage>
</organism>
<accession>A0AAD0ADF8</accession>
<name>A0AAD0ADF8_FAUOS</name>
<feature type="compositionally biased region" description="Basic and acidic residues" evidence="4">
    <location>
        <begin position="1"/>
        <end position="11"/>
    </location>
</feature>
<dbReference type="PROSITE" id="PS51682">
    <property type="entry name" value="SAM_OMT_I"/>
    <property type="match status" value="1"/>
</dbReference>
<gene>
    <name evidence="5" type="ORF">YHS_03525</name>
</gene>
<dbReference type="GO" id="GO:0032259">
    <property type="term" value="P:methylation"/>
    <property type="evidence" value="ECO:0007669"/>
    <property type="project" value="UniProtKB-KW"/>
</dbReference>
<dbReference type="SUPFAM" id="SSF53335">
    <property type="entry name" value="S-adenosyl-L-methionine-dependent methyltransferases"/>
    <property type="match status" value="1"/>
</dbReference>
<dbReference type="GO" id="GO:0008171">
    <property type="term" value="F:O-methyltransferase activity"/>
    <property type="evidence" value="ECO:0007669"/>
    <property type="project" value="InterPro"/>
</dbReference>
<reference evidence="5" key="1">
    <citation type="submission" date="2017-11" db="EMBL/GenBank/DDBJ databases">
        <title>Complete Genome Sequence from Moraxella oslensis YHS isolated from human skin.</title>
        <authorList>
            <person name="Lee K."/>
            <person name="Lim J.Y."/>
            <person name="Hwang I."/>
        </authorList>
    </citation>
    <scope>NUCLEOTIDE SEQUENCE</scope>
    <source>
        <strain evidence="5">YHS</strain>
    </source>
</reference>
<dbReference type="InterPro" id="IPR002935">
    <property type="entry name" value="SAM_O-MeTrfase"/>
</dbReference>
<dbReference type="PANTHER" id="PTHR43167:SF1">
    <property type="entry name" value="PUTATIVE (AFU_ORTHOLOGUE AFUA_6G01830)-RELATED"/>
    <property type="match status" value="1"/>
</dbReference>
<evidence type="ECO:0000256" key="3">
    <source>
        <dbReference type="ARBA" id="ARBA00022691"/>
    </source>
</evidence>
<keyword evidence="2" id="KW-0808">Transferase</keyword>
<keyword evidence="3" id="KW-0949">S-adenosyl-L-methionine</keyword>
<keyword evidence="1 5" id="KW-0489">Methyltransferase</keyword>
<dbReference type="Pfam" id="PF01596">
    <property type="entry name" value="Methyltransf_3"/>
    <property type="match status" value="1"/>
</dbReference>
<dbReference type="CDD" id="cd02440">
    <property type="entry name" value="AdoMet_MTases"/>
    <property type="match status" value="1"/>
</dbReference>
<feature type="region of interest" description="Disordered" evidence="4">
    <location>
        <begin position="1"/>
        <end position="20"/>
    </location>
</feature>